<dbReference type="RefSeq" id="WP_135986034.1">
    <property type="nucleotide sequence ID" value="NZ_JAASQM010000005.1"/>
</dbReference>
<organism evidence="2 3">
    <name type="scientific">Sphingomonas naasensis</name>
    <dbReference type="NCBI Taxonomy" id="1344951"/>
    <lineage>
        <taxon>Bacteria</taxon>
        <taxon>Pseudomonadati</taxon>
        <taxon>Pseudomonadota</taxon>
        <taxon>Alphaproteobacteria</taxon>
        <taxon>Sphingomonadales</taxon>
        <taxon>Sphingomonadaceae</taxon>
        <taxon>Sphingomonas</taxon>
    </lineage>
</organism>
<name>A0A4S1WCH5_9SPHN</name>
<evidence type="ECO:0000256" key="1">
    <source>
        <dbReference type="SAM" id="SignalP"/>
    </source>
</evidence>
<sequence length="176" mass="18311">MIGRIAFAAAALLVAPAATAQSIPGTVEGIVGDLAYGYCPMYLAGEFPLVGNDQLKKLGFTGAPNSTSSPGVGSLTFVSQKRDGITITFGGVPDQLCQINIVGPGAPSVLEKVRAKLSLLPYDFKPDPANSGTQANGSAEQLVAKVDDKTVLRVAFIRTTVEGSPTTSIMLYFMDQ</sequence>
<accession>A0A4S1WCH5</accession>
<keyword evidence="3" id="KW-1185">Reference proteome</keyword>
<evidence type="ECO:0000313" key="3">
    <source>
        <dbReference type="Proteomes" id="UP000309848"/>
    </source>
</evidence>
<comment type="caution">
    <text evidence="2">The sequence shown here is derived from an EMBL/GenBank/DDBJ whole genome shotgun (WGS) entry which is preliminary data.</text>
</comment>
<protein>
    <submittedName>
        <fullName evidence="2">Uncharacterized protein</fullName>
    </submittedName>
</protein>
<gene>
    <name evidence="2" type="ORF">E5A74_14050</name>
</gene>
<proteinExistence type="predicted"/>
<dbReference type="EMBL" id="SRXU01000006">
    <property type="protein sequence ID" value="TGX40628.1"/>
    <property type="molecule type" value="Genomic_DNA"/>
</dbReference>
<feature type="signal peptide" evidence="1">
    <location>
        <begin position="1"/>
        <end position="20"/>
    </location>
</feature>
<dbReference type="AlphaFoldDB" id="A0A4S1WCH5"/>
<dbReference type="OrthoDB" id="8587114at2"/>
<evidence type="ECO:0000313" key="2">
    <source>
        <dbReference type="EMBL" id="TGX40628.1"/>
    </source>
</evidence>
<feature type="chain" id="PRO_5020424328" evidence="1">
    <location>
        <begin position="21"/>
        <end position="176"/>
    </location>
</feature>
<dbReference type="Proteomes" id="UP000309848">
    <property type="component" value="Unassembled WGS sequence"/>
</dbReference>
<keyword evidence="1" id="KW-0732">Signal</keyword>
<reference evidence="2 3" key="1">
    <citation type="submission" date="2019-04" db="EMBL/GenBank/DDBJ databases">
        <title>Sphingomonas psychrotolerans sp. nov., isolated from soil in the Tianshan Mountains, Xinjiang, China.</title>
        <authorList>
            <person name="Luo Y."/>
            <person name="Sheng H."/>
        </authorList>
    </citation>
    <scope>NUCLEOTIDE SEQUENCE [LARGE SCALE GENOMIC DNA]</scope>
    <source>
        <strain evidence="2 3">KIS18-15</strain>
    </source>
</reference>